<dbReference type="SUPFAM" id="SSF54523">
    <property type="entry name" value="Pili subunits"/>
    <property type="match status" value="1"/>
</dbReference>
<keyword evidence="1" id="KW-1133">Transmembrane helix</keyword>
<comment type="caution">
    <text evidence="2">The sequence shown here is derived from an EMBL/GenBank/DDBJ whole genome shotgun (WGS) entry which is preliminary data.</text>
</comment>
<dbReference type="OrthoDB" id="468456at2"/>
<dbReference type="EMBL" id="RSCL01000002">
    <property type="protein sequence ID" value="RUT09058.1"/>
    <property type="molecule type" value="Genomic_DNA"/>
</dbReference>
<protein>
    <recommendedName>
        <fullName evidence="4">Prepilin-type N-terminal cleavage/methylation domain-containing protein</fullName>
    </recommendedName>
</protein>
<reference evidence="2" key="1">
    <citation type="submission" date="2018-12" db="EMBL/GenBank/DDBJ databases">
        <authorList>
            <person name="Will S."/>
            <person name="Neumann-Schaal M."/>
            <person name="Henke P."/>
        </authorList>
    </citation>
    <scope>NUCLEOTIDE SEQUENCE</scope>
    <source>
        <strain evidence="2">PCC 7102</strain>
    </source>
</reference>
<evidence type="ECO:0000313" key="3">
    <source>
        <dbReference type="Proteomes" id="UP000271624"/>
    </source>
</evidence>
<reference evidence="2" key="2">
    <citation type="journal article" date="2019" name="Genome Biol. Evol.">
        <title>Day and night: Metabolic profiles and evolutionary relationships of six axenic non-marine cyanobacteria.</title>
        <authorList>
            <person name="Will S.E."/>
            <person name="Henke P."/>
            <person name="Boedeker C."/>
            <person name="Huang S."/>
            <person name="Brinkmann H."/>
            <person name="Rohde M."/>
            <person name="Jarek M."/>
            <person name="Friedl T."/>
            <person name="Seufert S."/>
            <person name="Schumacher M."/>
            <person name="Overmann J."/>
            <person name="Neumann-Schaal M."/>
            <person name="Petersen J."/>
        </authorList>
    </citation>
    <scope>NUCLEOTIDE SEQUENCE [LARGE SCALE GENOMIC DNA]</scope>
    <source>
        <strain evidence="2">PCC 7102</strain>
    </source>
</reference>
<dbReference type="InterPro" id="IPR012902">
    <property type="entry name" value="N_methyl_site"/>
</dbReference>
<evidence type="ECO:0000313" key="2">
    <source>
        <dbReference type="EMBL" id="RUT09058.1"/>
    </source>
</evidence>
<keyword evidence="3" id="KW-1185">Reference proteome</keyword>
<dbReference type="PROSITE" id="PS00409">
    <property type="entry name" value="PROKAR_NTER_METHYL"/>
    <property type="match status" value="1"/>
</dbReference>
<dbReference type="Pfam" id="PF07963">
    <property type="entry name" value="N_methyl"/>
    <property type="match status" value="1"/>
</dbReference>
<dbReference type="AlphaFoldDB" id="A0A3S1AU60"/>
<sequence>MRNKYSFSTSSGFTLLETLVVVFIIGILAAIAVPSWLGFIEARRLGAASDQVYLALRNAQSQAMKDKVKYQASFKVEDEVVKWAVHPVSVSPALAQWYELEPNIVLDTETTMQRHNGVRRTVFDFRGTVNPPLGRLTLSSKFGGKMKRCVFVSTILGAMRSGTEHDEPDENGRYCY</sequence>
<dbReference type="Proteomes" id="UP000271624">
    <property type="component" value="Unassembled WGS sequence"/>
</dbReference>
<dbReference type="RefSeq" id="WP_127079654.1">
    <property type="nucleotide sequence ID" value="NZ_RSCL01000002.1"/>
</dbReference>
<proteinExistence type="predicted"/>
<evidence type="ECO:0008006" key="4">
    <source>
        <dbReference type="Google" id="ProtNLM"/>
    </source>
</evidence>
<name>A0A3S1AU60_9CYAN</name>
<evidence type="ECO:0000256" key="1">
    <source>
        <dbReference type="SAM" id="Phobius"/>
    </source>
</evidence>
<dbReference type="NCBIfam" id="TIGR02532">
    <property type="entry name" value="IV_pilin_GFxxxE"/>
    <property type="match status" value="1"/>
</dbReference>
<accession>A0A3S1AU60</accession>
<feature type="transmembrane region" description="Helical" evidence="1">
    <location>
        <begin position="20"/>
        <end position="39"/>
    </location>
</feature>
<organism evidence="2 3">
    <name type="scientific">Dulcicalothrix desertica PCC 7102</name>
    <dbReference type="NCBI Taxonomy" id="232991"/>
    <lineage>
        <taxon>Bacteria</taxon>
        <taxon>Bacillati</taxon>
        <taxon>Cyanobacteriota</taxon>
        <taxon>Cyanophyceae</taxon>
        <taxon>Nostocales</taxon>
        <taxon>Calotrichaceae</taxon>
        <taxon>Dulcicalothrix</taxon>
    </lineage>
</organism>
<keyword evidence="1" id="KW-0472">Membrane</keyword>
<keyword evidence="1" id="KW-0812">Transmembrane</keyword>
<dbReference type="InterPro" id="IPR045584">
    <property type="entry name" value="Pilin-like"/>
</dbReference>
<gene>
    <name evidence="2" type="ORF">DSM106972_011110</name>
</gene>
<dbReference type="Gene3D" id="3.30.700.10">
    <property type="entry name" value="Glycoprotein, Type 4 Pilin"/>
    <property type="match status" value="1"/>
</dbReference>